<reference evidence="1 2" key="1">
    <citation type="submission" date="2019-03" db="EMBL/GenBank/DDBJ databases">
        <title>Metabolic reconstructions from genomes of highly enriched 'Candidatus Accumulibacter' and 'Candidatus Competibacter' bioreactor populations.</title>
        <authorList>
            <person name="Annavajhala M.K."/>
            <person name="Welles L."/>
            <person name="Abbas B."/>
            <person name="Sorokin D."/>
            <person name="Park H."/>
            <person name="Van Loosdrecht M."/>
            <person name="Chandran K."/>
        </authorList>
    </citation>
    <scope>NUCLEOTIDE SEQUENCE [LARGE SCALE GENOMIC DNA]</scope>
    <source>
        <strain evidence="1 2">SBR_G</strain>
    </source>
</reference>
<accession>A0ABX1TK76</accession>
<name>A0ABX1TK76_9GAMM</name>
<dbReference type="Proteomes" id="UP000760480">
    <property type="component" value="Unassembled WGS sequence"/>
</dbReference>
<keyword evidence="2" id="KW-1185">Reference proteome</keyword>
<organism evidence="1 2">
    <name type="scientific">Candidatus Competibacter phosphatis</name>
    <dbReference type="NCBI Taxonomy" id="221280"/>
    <lineage>
        <taxon>Bacteria</taxon>
        <taxon>Pseudomonadati</taxon>
        <taxon>Pseudomonadota</taxon>
        <taxon>Gammaproteobacteria</taxon>
        <taxon>Candidatus Competibacteraceae</taxon>
        <taxon>Candidatus Competibacter</taxon>
    </lineage>
</organism>
<protein>
    <submittedName>
        <fullName evidence="1">Uncharacterized protein</fullName>
    </submittedName>
</protein>
<gene>
    <name evidence="1" type="ORF">E4P82_07475</name>
</gene>
<comment type="caution">
    <text evidence="1">The sequence shown here is derived from an EMBL/GenBank/DDBJ whole genome shotgun (WGS) entry which is preliminary data.</text>
</comment>
<sequence length="140" mass="15545">MQVPRLVMFHIQSTSARTRFLMLNHGSICAFGGLPSLSKLVEVSEKTHETVAHHPASVIGRAERELGLVAGSLVNERDFRAKVNTPDGLIEVFLARFNSIDPPFEWAAEHGAKFIDITQARGLPTVELQILRRAYEQILG</sequence>
<evidence type="ECO:0000313" key="1">
    <source>
        <dbReference type="EMBL" id="NMQ19059.1"/>
    </source>
</evidence>
<evidence type="ECO:0000313" key="2">
    <source>
        <dbReference type="Proteomes" id="UP000760480"/>
    </source>
</evidence>
<dbReference type="EMBL" id="SPMZ01000019">
    <property type="protein sequence ID" value="NMQ19059.1"/>
    <property type="molecule type" value="Genomic_DNA"/>
</dbReference>
<proteinExistence type="predicted"/>
<dbReference type="RefSeq" id="WP_169248312.1">
    <property type="nucleotide sequence ID" value="NZ_SPMZ01000019.1"/>
</dbReference>